<dbReference type="InParanoid" id="A0A1Q5PX09"/>
<evidence type="ECO:0000256" key="2">
    <source>
        <dbReference type="ARBA" id="ARBA00012438"/>
    </source>
</evidence>
<keyword evidence="4" id="KW-0808">Transferase</keyword>
<feature type="transmembrane region" description="Helical" evidence="10">
    <location>
        <begin position="123"/>
        <end position="145"/>
    </location>
</feature>
<comment type="caution">
    <text evidence="12">The sequence shown here is derived from an EMBL/GenBank/DDBJ whole genome shotgun (WGS) entry which is preliminary data.</text>
</comment>
<dbReference type="EMBL" id="MQVS01000004">
    <property type="protein sequence ID" value="OKL51955.1"/>
    <property type="molecule type" value="Genomic_DNA"/>
</dbReference>
<dbReference type="GO" id="GO:0005524">
    <property type="term" value="F:ATP binding"/>
    <property type="evidence" value="ECO:0007669"/>
    <property type="project" value="UniProtKB-KW"/>
</dbReference>
<evidence type="ECO:0000256" key="7">
    <source>
        <dbReference type="ARBA" id="ARBA00022840"/>
    </source>
</evidence>
<comment type="catalytic activity">
    <reaction evidence="1">
        <text>ATP + protein L-histidine = ADP + protein N-phospho-L-histidine.</text>
        <dbReference type="EC" id="2.7.13.3"/>
    </reaction>
</comment>
<dbReference type="AlphaFoldDB" id="A0A1Q5PX09"/>
<protein>
    <recommendedName>
        <fullName evidence="2">histidine kinase</fullName>
        <ecNumber evidence="2">2.7.13.3</ecNumber>
    </recommendedName>
</protein>
<dbReference type="GO" id="GO:0016020">
    <property type="term" value="C:membrane"/>
    <property type="evidence" value="ECO:0007669"/>
    <property type="project" value="InterPro"/>
</dbReference>
<feature type="transmembrane region" description="Helical" evidence="10">
    <location>
        <begin position="62"/>
        <end position="90"/>
    </location>
</feature>
<gene>
    <name evidence="12" type="ORF">BSZ40_04785</name>
</gene>
<feature type="region of interest" description="Disordered" evidence="9">
    <location>
        <begin position="376"/>
        <end position="420"/>
    </location>
</feature>
<sequence>MRGGLAVTCMLVFTAVDAVALPQPDAGLTPLLQVAGTLLSAGAGGAVVLLRRHPLVPFFLSLLAAVFPVLSMAAVPPAALLLPVALWGVAARCAPLIVHSALGLATVMVILLTVLLDRHTISTATGLVVAATALAAMHTAATLGWRHRLTRQAAAAAAAQAAAAGDMRAHEAAAAAATERTRIAREMHDIVAHSLSVVIAQADGGRYAAAADPGAAERALTTIAEIGRAALTDMRAILGVLRTPEMDALERLPQPMGADLDSLINTVVEAGLPTSIVRVGTPHVLPPGLGLAVHRVVQESLTNALKYAGPAANATVLLQWTASALILVIEDNGRGVGATSDGRGHGLIGMRERVAAFGGTLEAGAREGGGFRVRAHIPLGPLPTTRPAPAPPIAPAPPVAPAPTPHRPPVSPDPDPKDPT</sequence>
<keyword evidence="7" id="KW-0067">ATP-binding</keyword>
<accession>A0A1Q5PX09</accession>
<evidence type="ECO:0000313" key="12">
    <source>
        <dbReference type="EMBL" id="OKL51955.1"/>
    </source>
</evidence>
<evidence type="ECO:0000256" key="9">
    <source>
        <dbReference type="SAM" id="MobiDB-lite"/>
    </source>
</evidence>
<dbReference type="Gene3D" id="3.30.565.10">
    <property type="entry name" value="Histidine kinase-like ATPase, C-terminal domain"/>
    <property type="match status" value="1"/>
</dbReference>
<keyword evidence="10" id="KW-1133">Transmembrane helix</keyword>
<evidence type="ECO:0000256" key="3">
    <source>
        <dbReference type="ARBA" id="ARBA00022553"/>
    </source>
</evidence>
<dbReference type="SUPFAM" id="SSF55874">
    <property type="entry name" value="ATPase domain of HSP90 chaperone/DNA topoisomerase II/histidine kinase"/>
    <property type="match status" value="1"/>
</dbReference>
<keyword evidence="13" id="KW-1185">Reference proteome</keyword>
<reference evidence="13" key="1">
    <citation type="submission" date="2016-12" db="EMBL/GenBank/DDBJ databases">
        <authorList>
            <person name="Meng X."/>
        </authorList>
    </citation>
    <scope>NUCLEOTIDE SEQUENCE [LARGE SCALE GENOMIC DNA]</scope>
    <source>
        <strain evidence="13">DSM 20732</strain>
    </source>
</reference>
<keyword evidence="3" id="KW-0597">Phosphoprotein</keyword>
<dbReference type="Pfam" id="PF02518">
    <property type="entry name" value="HATPase_c"/>
    <property type="match status" value="1"/>
</dbReference>
<proteinExistence type="predicted"/>
<dbReference type="STRING" id="52770.BSZ40_04785"/>
<dbReference type="Proteomes" id="UP000185612">
    <property type="component" value="Unassembled WGS sequence"/>
</dbReference>
<dbReference type="PANTHER" id="PTHR24421">
    <property type="entry name" value="NITRATE/NITRITE SENSOR PROTEIN NARX-RELATED"/>
    <property type="match status" value="1"/>
</dbReference>
<keyword evidence="5" id="KW-0547">Nucleotide-binding</keyword>
<keyword evidence="10" id="KW-0812">Transmembrane</keyword>
<dbReference type="InterPro" id="IPR003594">
    <property type="entry name" value="HATPase_dom"/>
</dbReference>
<evidence type="ECO:0000256" key="5">
    <source>
        <dbReference type="ARBA" id="ARBA00022741"/>
    </source>
</evidence>
<dbReference type="SMART" id="SM00387">
    <property type="entry name" value="HATPase_c"/>
    <property type="match status" value="1"/>
</dbReference>
<dbReference type="PANTHER" id="PTHR24421:SF10">
    <property type="entry name" value="NITRATE_NITRITE SENSOR PROTEIN NARQ"/>
    <property type="match status" value="1"/>
</dbReference>
<dbReference type="InterPro" id="IPR036890">
    <property type="entry name" value="HATPase_C_sf"/>
</dbReference>
<evidence type="ECO:0000313" key="13">
    <source>
        <dbReference type="Proteomes" id="UP000185612"/>
    </source>
</evidence>
<evidence type="ECO:0000256" key="8">
    <source>
        <dbReference type="ARBA" id="ARBA00023012"/>
    </source>
</evidence>
<evidence type="ECO:0000256" key="10">
    <source>
        <dbReference type="SAM" id="Phobius"/>
    </source>
</evidence>
<feature type="transmembrane region" description="Helical" evidence="10">
    <location>
        <begin position="30"/>
        <end position="50"/>
    </location>
</feature>
<dbReference type="Gene3D" id="1.20.5.1930">
    <property type="match status" value="1"/>
</dbReference>
<keyword evidence="10" id="KW-0472">Membrane</keyword>
<evidence type="ECO:0000256" key="4">
    <source>
        <dbReference type="ARBA" id="ARBA00022679"/>
    </source>
</evidence>
<keyword evidence="8" id="KW-0902">Two-component regulatory system</keyword>
<evidence type="ECO:0000256" key="6">
    <source>
        <dbReference type="ARBA" id="ARBA00022777"/>
    </source>
</evidence>
<dbReference type="GO" id="GO:0046983">
    <property type="term" value="F:protein dimerization activity"/>
    <property type="evidence" value="ECO:0007669"/>
    <property type="project" value="InterPro"/>
</dbReference>
<dbReference type="CDD" id="cd16917">
    <property type="entry name" value="HATPase_UhpB-NarQ-NarX-like"/>
    <property type="match status" value="1"/>
</dbReference>
<keyword evidence="6" id="KW-0418">Kinase</keyword>
<dbReference type="InterPro" id="IPR050482">
    <property type="entry name" value="Sensor_HK_TwoCompSys"/>
</dbReference>
<evidence type="ECO:0000256" key="1">
    <source>
        <dbReference type="ARBA" id="ARBA00000085"/>
    </source>
</evidence>
<dbReference type="GO" id="GO:0000155">
    <property type="term" value="F:phosphorelay sensor kinase activity"/>
    <property type="evidence" value="ECO:0007669"/>
    <property type="project" value="InterPro"/>
</dbReference>
<feature type="domain" description="Histidine kinase" evidence="11">
    <location>
        <begin position="293"/>
        <end position="381"/>
    </location>
</feature>
<evidence type="ECO:0000259" key="11">
    <source>
        <dbReference type="PROSITE" id="PS50109"/>
    </source>
</evidence>
<dbReference type="InterPro" id="IPR011712">
    <property type="entry name" value="Sig_transdc_His_kin_sub3_dim/P"/>
</dbReference>
<feature type="transmembrane region" description="Helical" evidence="10">
    <location>
        <begin position="96"/>
        <end position="116"/>
    </location>
</feature>
<dbReference type="InterPro" id="IPR005467">
    <property type="entry name" value="His_kinase_dom"/>
</dbReference>
<name>A0A1Q5PX09_9ACTO</name>
<feature type="compositionally biased region" description="Pro residues" evidence="9">
    <location>
        <begin position="380"/>
        <end position="413"/>
    </location>
</feature>
<dbReference type="Pfam" id="PF07730">
    <property type="entry name" value="HisKA_3"/>
    <property type="match status" value="1"/>
</dbReference>
<dbReference type="PROSITE" id="PS50109">
    <property type="entry name" value="HIS_KIN"/>
    <property type="match status" value="1"/>
</dbReference>
<dbReference type="EC" id="2.7.13.3" evidence="2"/>
<organism evidence="12 13">
    <name type="scientific">Buchananella hordeovulneris</name>
    <dbReference type="NCBI Taxonomy" id="52770"/>
    <lineage>
        <taxon>Bacteria</taxon>
        <taxon>Bacillati</taxon>
        <taxon>Actinomycetota</taxon>
        <taxon>Actinomycetes</taxon>
        <taxon>Actinomycetales</taxon>
        <taxon>Actinomycetaceae</taxon>
        <taxon>Buchananella</taxon>
    </lineage>
</organism>